<reference evidence="1 2" key="1">
    <citation type="submission" date="2020-04" db="EMBL/GenBank/DDBJ databases">
        <title>Molecular characterization of pseudomonads from Agaricus bisporus reveal novel blotch 2 pathogens in Western Europe.</title>
        <authorList>
            <person name="Taparia T."/>
            <person name="Krijger M."/>
            <person name="Haynes E."/>
            <person name="Elpinstone J.G."/>
            <person name="Noble R."/>
            <person name="Van Der Wolf J."/>
        </authorList>
    </citation>
    <scope>NUCLEOTIDE SEQUENCE [LARGE SCALE GENOMIC DNA]</scope>
    <source>
        <strain evidence="1 2">P7765</strain>
    </source>
</reference>
<protein>
    <submittedName>
        <fullName evidence="1">Uncharacterized protein</fullName>
    </submittedName>
</protein>
<proteinExistence type="predicted"/>
<evidence type="ECO:0000313" key="2">
    <source>
        <dbReference type="Proteomes" id="UP000542695"/>
    </source>
</evidence>
<dbReference type="AlphaFoldDB" id="A0A7Y8D0D9"/>
<gene>
    <name evidence="1" type="ORF">HX798_08540</name>
</gene>
<dbReference type="RefSeq" id="WP_125923652.1">
    <property type="nucleotide sequence ID" value="NZ_JABTYF010000001.1"/>
</dbReference>
<sequence length="77" mass="8786">MLRQIRLVRAFVTEHPARSKGLPQVDDRSAESAVRIAHTRQRLVFRGLRDFLGCQSVPSKQPEKLSMAQIVAELILY</sequence>
<organism evidence="1 2">
    <name type="scientific">Pseudomonas putida</name>
    <name type="common">Arthrobacter siderocapsulatus</name>
    <dbReference type="NCBI Taxonomy" id="303"/>
    <lineage>
        <taxon>Bacteria</taxon>
        <taxon>Pseudomonadati</taxon>
        <taxon>Pseudomonadota</taxon>
        <taxon>Gammaproteobacteria</taxon>
        <taxon>Pseudomonadales</taxon>
        <taxon>Pseudomonadaceae</taxon>
        <taxon>Pseudomonas</taxon>
    </lineage>
</organism>
<evidence type="ECO:0000313" key="1">
    <source>
        <dbReference type="EMBL" id="NWC80342.1"/>
    </source>
</evidence>
<comment type="caution">
    <text evidence="1">The sequence shown here is derived from an EMBL/GenBank/DDBJ whole genome shotgun (WGS) entry which is preliminary data.</text>
</comment>
<accession>A0A7Y8D0D9</accession>
<name>A0A7Y8D0D9_PSEPU</name>
<dbReference type="Proteomes" id="UP000542695">
    <property type="component" value="Unassembled WGS sequence"/>
</dbReference>
<dbReference type="EMBL" id="JACARV010000018">
    <property type="protein sequence ID" value="NWC80342.1"/>
    <property type="molecule type" value="Genomic_DNA"/>
</dbReference>